<keyword evidence="11 15" id="KW-0106">Calcium</keyword>
<evidence type="ECO:0000256" key="4">
    <source>
        <dbReference type="ARBA" id="ARBA00012462"/>
    </source>
</evidence>
<dbReference type="CDD" id="cd04056">
    <property type="entry name" value="Peptidases_S53"/>
    <property type="match status" value="1"/>
</dbReference>
<feature type="chain" id="PRO_5027951912" description="tripeptidyl-peptidase II" evidence="16">
    <location>
        <begin position="20"/>
        <end position="678"/>
    </location>
</feature>
<evidence type="ECO:0000256" key="11">
    <source>
        <dbReference type="ARBA" id="ARBA00022837"/>
    </source>
</evidence>
<feature type="binding site" evidence="15">
    <location>
        <position position="636"/>
    </location>
    <ligand>
        <name>Ca(2+)</name>
        <dbReference type="ChEBI" id="CHEBI:29108"/>
    </ligand>
</feature>
<dbReference type="SUPFAM" id="SSF52743">
    <property type="entry name" value="Subtilisin-like"/>
    <property type="match status" value="1"/>
</dbReference>
<dbReference type="RefSeq" id="XP_030979538.1">
    <property type="nucleotide sequence ID" value="XM_031130268.1"/>
</dbReference>
<keyword evidence="18" id="KW-1185">Reference proteome</keyword>
<accession>A0A6P8AX93</accession>
<dbReference type="GO" id="GO:0006508">
    <property type="term" value="P:proteolysis"/>
    <property type="evidence" value="ECO:0007669"/>
    <property type="project" value="UniProtKB-KW"/>
</dbReference>
<keyword evidence="9 15" id="KW-0378">Hydrolase</keyword>
<dbReference type="GO" id="GO:0008240">
    <property type="term" value="F:tripeptidyl-peptidase activity"/>
    <property type="evidence" value="ECO:0007669"/>
    <property type="project" value="UniProtKB-EC"/>
</dbReference>
<dbReference type="KEGG" id="pgri:PgNI_10295"/>
<dbReference type="SMART" id="SM00944">
    <property type="entry name" value="Pro-kuma_activ"/>
    <property type="match status" value="1"/>
</dbReference>
<keyword evidence="8 16" id="KW-0732">Signal</keyword>
<feature type="active site" description="Charge relay system" evidence="15">
    <location>
        <position position="595"/>
    </location>
</feature>
<proteinExistence type="predicted"/>
<evidence type="ECO:0000256" key="1">
    <source>
        <dbReference type="ARBA" id="ARBA00001910"/>
    </source>
</evidence>
<evidence type="ECO:0000256" key="9">
    <source>
        <dbReference type="ARBA" id="ARBA00022801"/>
    </source>
</evidence>
<dbReference type="Pfam" id="PF00082">
    <property type="entry name" value="Peptidase_S8"/>
    <property type="match status" value="1"/>
</dbReference>
<evidence type="ECO:0000256" key="5">
    <source>
        <dbReference type="ARBA" id="ARBA00022525"/>
    </source>
</evidence>
<evidence type="ECO:0000256" key="7">
    <source>
        <dbReference type="ARBA" id="ARBA00022723"/>
    </source>
</evidence>
<keyword evidence="7 15" id="KW-0479">Metal-binding</keyword>
<feature type="domain" description="Peptidase S53" evidence="17">
    <location>
        <begin position="273"/>
        <end position="677"/>
    </location>
</feature>
<dbReference type="InterPro" id="IPR015366">
    <property type="entry name" value="S53_propep"/>
</dbReference>
<dbReference type="GO" id="GO:0005576">
    <property type="term" value="C:extracellular region"/>
    <property type="evidence" value="ECO:0007669"/>
    <property type="project" value="UniProtKB-SubCell"/>
</dbReference>
<comment type="function">
    <text evidence="2">Secreted tripeptidyl-peptidase which degrades proteins at acidic pHs and is involved in virulence.</text>
</comment>
<dbReference type="InterPro" id="IPR000209">
    <property type="entry name" value="Peptidase_S8/S53_dom"/>
</dbReference>
<keyword evidence="5" id="KW-0964">Secreted</keyword>
<dbReference type="InterPro" id="IPR030400">
    <property type="entry name" value="Sedolisin_dom"/>
</dbReference>
<dbReference type="EC" id="3.4.14.10" evidence="4"/>
<keyword evidence="12" id="KW-0843">Virulence</keyword>
<dbReference type="PROSITE" id="PS51695">
    <property type="entry name" value="SEDOLISIN"/>
    <property type="match status" value="1"/>
</dbReference>
<keyword evidence="13" id="KW-0865">Zymogen</keyword>
<feature type="active site" description="Charge relay system" evidence="15">
    <location>
        <position position="350"/>
    </location>
</feature>
<name>A0A6P8AX93_PYRGI</name>
<dbReference type="GO" id="GO:0004252">
    <property type="term" value="F:serine-type endopeptidase activity"/>
    <property type="evidence" value="ECO:0007669"/>
    <property type="project" value="UniProtKB-UniRule"/>
</dbReference>
<dbReference type="GO" id="GO:0046872">
    <property type="term" value="F:metal ion binding"/>
    <property type="evidence" value="ECO:0007669"/>
    <property type="project" value="UniProtKB-UniRule"/>
</dbReference>
<feature type="binding site" evidence="15">
    <location>
        <position position="657"/>
    </location>
    <ligand>
        <name>Ca(2+)</name>
        <dbReference type="ChEBI" id="CHEBI:29108"/>
    </ligand>
</feature>
<evidence type="ECO:0000256" key="10">
    <source>
        <dbReference type="ARBA" id="ARBA00022825"/>
    </source>
</evidence>
<evidence type="ECO:0000256" key="16">
    <source>
        <dbReference type="SAM" id="SignalP"/>
    </source>
</evidence>
<evidence type="ECO:0000256" key="14">
    <source>
        <dbReference type="ARBA" id="ARBA00023180"/>
    </source>
</evidence>
<dbReference type="GeneID" id="41965176"/>
<evidence type="ECO:0000256" key="15">
    <source>
        <dbReference type="PROSITE-ProRule" id="PRU01032"/>
    </source>
</evidence>
<keyword evidence="14" id="KW-0325">Glycoprotein</keyword>
<feature type="binding site" evidence="15">
    <location>
        <position position="655"/>
    </location>
    <ligand>
        <name>Ca(2+)</name>
        <dbReference type="ChEBI" id="CHEBI:29108"/>
    </ligand>
</feature>
<dbReference type="Proteomes" id="UP000515153">
    <property type="component" value="Chromosome VII"/>
</dbReference>
<gene>
    <name evidence="19" type="ORF">PgNI_10295</name>
</gene>
<dbReference type="CDD" id="cd11377">
    <property type="entry name" value="Pro-peptidase_S53"/>
    <property type="match status" value="1"/>
</dbReference>
<feature type="signal peptide" evidence="16">
    <location>
        <begin position="1"/>
        <end position="19"/>
    </location>
</feature>
<keyword evidence="10 15" id="KW-0720">Serine protease</keyword>
<comment type="subcellular location">
    <subcellularLocation>
        <location evidence="3">Secreted</location>
        <location evidence="3">Extracellular space</location>
    </subcellularLocation>
</comment>
<organism evidence="18 19">
    <name type="scientific">Pyricularia grisea</name>
    <name type="common">Crabgrass-specific blast fungus</name>
    <name type="synonym">Magnaporthe grisea</name>
    <dbReference type="NCBI Taxonomy" id="148305"/>
    <lineage>
        <taxon>Eukaryota</taxon>
        <taxon>Fungi</taxon>
        <taxon>Dikarya</taxon>
        <taxon>Ascomycota</taxon>
        <taxon>Pezizomycotina</taxon>
        <taxon>Sordariomycetes</taxon>
        <taxon>Sordariomycetidae</taxon>
        <taxon>Magnaporthales</taxon>
        <taxon>Pyriculariaceae</taxon>
        <taxon>Pyricularia</taxon>
    </lineage>
</organism>
<feature type="binding site" evidence="15">
    <location>
        <position position="637"/>
    </location>
    <ligand>
        <name>Ca(2+)</name>
        <dbReference type="ChEBI" id="CHEBI:29108"/>
    </ligand>
</feature>
<evidence type="ECO:0000256" key="13">
    <source>
        <dbReference type="ARBA" id="ARBA00023145"/>
    </source>
</evidence>
<sequence>MRLDSVICILSALAAAADGRYLYPGQVSAAQAADDITTPGPDHILHEERNPLTERVWTRSRRLYNGTILPIRIGLVQQNLHRAEEFMNRVSHPSSPDYGKHWTADEVVEAFAPKQESVDAVMDWLAAEGIERHRVSLSLARTWVMFNATAAEAEALFKTRYHVYRHSIHGHAHVACDGYHVPRHVVEHVDLITPTVHFDSRVGQGRRNIRADLSHDDVTELKRRSDGDFDTTVLGKGQGRRGHGLLGQPGVGGPKKGAVVENAMLDLSNCDRMVTLECLRALYSTPPGETAVSNNTMGIVEYTPQAFLQSDLDMFFEEFEPRLKGKPPIVTLIDNGVVQQQNQSFDYNGESALDLEFAMGLIYPQKATLYQVGDLNQAASFNNFLEAIDGTYCDYDGGKSVDPNVDAQYSRRVACGTTTPTNVISTSYGYNEADLGVKYEQRQCAEYMKLGLRGVSMLFSSGDAGVAGNGGQCIDEATGAYNDGSQGYFNPSFPASCPWVTAVGATTILKGSTVHTPESACENVIFSGGGFSNVFKMPDYQKSAIDDYYKDNAPPYGQERYNNSRTVRGYPDVSANGANFVTAVNGQFSLSYGTSASTPVFGSILTLINEKRIAAGKSPVGFVNPVLYNHPEVLNDITNGKNPGCGTDGFSAVSGWDPVTGLGTPNYKQMLQVFMDLP</sequence>
<evidence type="ECO:0000256" key="6">
    <source>
        <dbReference type="ARBA" id="ARBA00022670"/>
    </source>
</evidence>
<comment type="cofactor">
    <cofactor evidence="15">
        <name>Ca(2+)</name>
        <dbReference type="ChEBI" id="CHEBI:29108"/>
    </cofactor>
    <text evidence="15">Binds 1 Ca(2+) ion per subunit.</text>
</comment>
<reference evidence="19" key="3">
    <citation type="submission" date="2025-08" db="UniProtKB">
        <authorList>
            <consortium name="RefSeq"/>
        </authorList>
    </citation>
    <scope>IDENTIFICATION</scope>
    <source>
        <strain evidence="19">NI907</strain>
    </source>
</reference>
<feature type="active site" description="Charge relay system" evidence="15">
    <location>
        <position position="354"/>
    </location>
</feature>
<dbReference type="FunFam" id="3.40.50.200:FF:000015">
    <property type="entry name" value="Tripeptidyl peptidase A"/>
    <property type="match status" value="1"/>
</dbReference>
<dbReference type="PANTHER" id="PTHR14218">
    <property type="entry name" value="PROTEASE S8 TRIPEPTIDYL PEPTIDASE I CLN2"/>
    <property type="match status" value="1"/>
</dbReference>
<dbReference type="InterPro" id="IPR036852">
    <property type="entry name" value="Peptidase_S8/S53_dom_sf"/>
</dbReference>
<comment type="catalytic activity">
    <reaction evidence="1">
        <text>Release of an N-terminal tripeptide from a polypeptide.</text>
        <dbReference type="EC" id="3.4.14.10"/>
    </reaction>
</comment>
<dbReference type="Gene3D" id="3.40.50.200">
    <property type="entry name" value="Peptidase S8/S53 domain"/>
    <property type="match status" value="1"/>
</dbReference>
<dbReference type="Pfam" id="PF09286">
    <property type="entry name" value="Pro-kuma_activ"/>
    <property type="match status" value="1"/>
</dbReference>
<reference evidence="19" key="2">
    <citation type="submission" date="2019-10" db="EMBL/GenBank/DDBJ databases">
        <authorList>
            <consortium name="NCBI Genome Project"/>
        </authorList>
    </citation>
    <scope>NUCLEOTIDE SEQUENCE</scope>
    <source>
        <strain evidence="19">NI907</strain>
    </source>
</reference>
<evidence type="ECO:0000256" key="8">
    <source>
        <dbReference type="ARBA" id="ARBA00022729"/>
    </source>
</evidence>
<evidence type="ECO:0000313" key="19">
    <source>
        <dbReference type="RefSeq" id="XP_030979538.1"/>
    </source>
</evidence>
<reference evidence="18 19" key="1">
    <citation type="journal article" date="2019" name="Mol. Biol. Evol.">
        <title>Blast fungal genomes show frequent chromosomal changes, gene gains and losses, and effector gene turnover.</title>
        <authorList>
            <person name="Gomez Luciano L.B."/>
            <person name="Jason Tsai I."/>
            <person name="Chuma I."/>
            <person name="Tosa Y."/>
            <person name="Chen Y.H."/>
            <person name="Li J.Y."/>
            <person name="Li M.Y."/>
            <person name="Jade Lu M.Y."/>
            <person name="Nakayashiki H."/>
            <person name="Li W.H."/>
        </authorList>
    </citation>
    <scope>NUCLEOTIDE SEQUENCE [LARGE SCALE GENOMIC DNA]</scope>
    <source>
        <strain evidence="18 19">NI907</strain>
    </source>
</reference>
<protein>
    <recommendedName>
        <fullName evidence="4">tripeptidyl-peptidase II</fullName>
        <ecNumber evidence="4">3.4.14.10</ecNumber>
    </recommendedName>
</protein>
<dbReference type="AlphaFoldDB" id="A0A6P8AX93"/>
<evidence type="ECO:0000256" key="2">
    <source>
        <dbReference type="ARBA" id="ARBA00002451"/>
    </source>
</evidence>
<evidence type="ECO:0000256" key="12">
    <source>
        <dbReference type="ARBA" id="ARBA00023026"/>
    </source>
</evidence>
<dbReference type="SUPFAM" id="SSF54897">
    <property type="entry name" value="Protease propeptides/inhibitors"/>
    <property type="match status" value="1"/>
</dbReference>
<dbReference type="InterPro" id="IPR050819">
    <property type="entry name" value="Tripeptidyl-peptidase_I"/>
</dbReference>
<evidence type="ECO:0000259" key="17">
    <source>
        <dbReference type="PROSITE" id="PS51695"/>
    </source>
</evidence>
<evidence type="ECO:0000256" key="3">
    <source>
        <dbReference type="ARBA" id="ARBA00004239"/>
    </source>
</evidence>
<keyword evidence="6 15" id="KW-0645">Protease</keyword>
<dbReference type="PANTHER" id="PTHR14218:SF19">
    <property type="entry name" value="SERINE PROTEASE AORO, PUTATIVE (AFU_ORTHOLOGUE AFUA_6G10250)-RELATED"/>
    <property type="match status" value="1"/>
</dbReference>
<evidence type="ECO:0000313" key="18">
    <source>
        <dbReference type="Proteomes" id="UP000515153"/>
    </source>
</evidence>